<dbReference type="Proteomes" id="UP000825935">
    <property type="component" value="Chromosome 3"/>
</dbReference>
<comment type="caution">
    <text evidence="1">The sequence shown here is derived from an EMBL/GenBank/DDBJ whole genome shotgun (WGS) entry which is preliminary data.</text>
</comment>
<evidence type="ECO:0000313" key="2">
    <source>
        <dbReference type="Proteomes" id="UP000825935"/>
    </source>
</evidence>
<dbReference type="EMBL" id="CM035408">
    <property type="protein sequence ID" value="KAH7442157.1"/>
    <property type="molecule type" value="Genomic_DNA"/>
</dbReference>
<sequence length="185" mass="20303">MINPLLPAMGNGIRESACHSHRERQRWFQGMSSKAGVGTRSHACSASNVREDDDVDSVCMGEGGFRVAPATTCMLPIGGRYIGTIRDMKHGRSSSEALRTRASFADNRGFQHLSLLNRSWERRSRSTVSLPSSIACAIVGQMAQIQRPIISAYVDDALTGGFEHMEFIRTHGIHSCSCTSIMCLR</sequence>
<name>A0A8T2V142_CERRI</name>
<proteinExistence type="predicted"/>
<protein>
    <submittedName>
        <fullName evidence="1">Uncharacterized protein</fullName>
    </submittedName>
</protein>
<accession>A0A8T2V142</accession>
<evidence type="ECO:0000313" key="1">
    <source>
        <dbReference type="EMBL" id="KAH7442157.1"/>
    </source>
</evidence>
<keyword evidence="2" id="KW-1185">Reference proteome</keyword>
<organism evidence="1 2">
    <name type="scientific">Ceratopteris richardii</name>
    <name type="common">Triangle waterfern</name>
    <dbReference type="NCBI Taxonomy" id="49495"/>
    <lineage>
        <taxon>Eukaryota</taxon>
        <taxon>Viridiplantae</taxon>
        <taxon>Streptophyta</taxon>
        <taxon>Embryophyta</taxon>
        <taxon>Tracheophyta</taxon>
        <taxon>Polypodiopsida</taxon>
        <taxon>Polypodiidae</taxon>
        <taxon>Polypodiales</taxon>
        <taxon>Pteridineae</taxon>
        <taxon>Pteridaceae</taxon>
        <taxon>Parkerioideae</taxon>
        <taxon>Ceratopteris</taxon>
    </lineage>
</organism>
<reference evidence="1" key="1">
    <citation type="submission" date="2021-08" db="EMBL/GenBank/DDBJ databases">
        <title>WGS assembly of Ceratopteris richardii.</title>
        <authorList>
            <person name="Marchant D.B."/>
            <person name="Chen G."/>
            <person name="Jenkins J."/>
            <person name="Shu S."/>
            <person name="Leebens-Mack J."/>
            <person name="Grimwood J."/>
            <person name="Schmutz J."/>
            <person name="Soltis P."/>
            <person name="Soltis D."/>
            <person name="Chen Z.-H."/>
        </authorList>
    </citation>
    <scope>NUCLEOTIDE SEQUENCE</scope>
    <source>
        <strain evidence="1">Whitten #5841</strain>
        <tissue evidence="1">Leaf</tissue>
    </source>
</reference>
<dbReference type="AlphaFoldDB" id="A0A8T2V142"/>
<gene>
    <name evidence="1" type="ORF">KP509_03G073700</name>
</gene>